<dbReference type="InterPro" id="IPR024079">
    <property type="entry name" value="MetalloPept_cat_dom_sf"/>
</dbReference>
<dbReference type="RefSeq" id="XP_020903839.1">
    <property type="nucleotide sequence ID" value="XM_021048180.1"/>
</dbReference>
<dbReference type="KEGG" id="epa:110242227"/>
<dbReference type="Proteomes" id="UP000887567">
    <property type="component" value="Unplaced"/>
</dbReference>
<name>A0A913XG09_EXADI</name>
<keyword evidence="2" id="KW-1185">Reference proteome</keyword>
<dbReference type="AlphaFoldDB" id="A0A913XG09"/>
<evidence type="ECO:0000313" key="1">
    <source>
        <dbReference type="EnsemblMetazoa" id="XP_020903839.1"/>
    </source>
</evidence>
<dbReference type="GeneID" id="110242227"/>
<dbReference type="Pfam" id="PF13688">
    <property type="entry name" value="Reprolysin_5"/>
    <property type="match status" value="1"/>
</dbReference>
<protein>
    <recommendedName>
        <fullName evidence="3">Peptidase M12B domain-containing protein</fullName>
    </recommendedName>
</protein>
<dbReference type="GO" id="GO:0008237">
    <property type="term" value="F:metallopeptidase activity"/>
    <property type="evidence" value="ECO:0007669"/>
    <property type="project" value="InterPro"/>
</dbReference>
<dbReference type="EnsemblMetazoa" id="XM_021048180.1">
    <property type="protein sequence ID" value="XP_020903839.1"/>
    <property type="gene ID" value="LOC110242227"/>
</dbReference>
<evidence type="ECO:0008006" key="3">
    <source>
        <dbReference type="Google" id="ProtNLM"/>
    </source>
</evidence>
<evidence type="ECO:0000313" key="2">
    <source>
        <dbReference type="Proteomes" id="UP000887567"/>
    </source>
</evidence>
<proteinExistence type="predicted"/>
<reference evidence="1" key="1">
    <citation type="submission" date="2022-11" db="UniProtKB">
        <authorList>
            <consortium name="EnsemblMetazoa"/>
        </authorList>
    </citation>
    <scope>IDENTIFICATION</scope>
</reference>
<organism evidence="1 2">
    <name type="scientific">Exaiptasia diaphana</name>
    <name type="common">Tropical sea anemone</name>
    <name type="synonym">Aiptasia pulchella</name>
    <dbReference type="NCBI Taxonomy" id="2652724"/>
    <lineage>
        <taxon>Eukaryota</taxon>
        <taxon>Metazoa</taxon>
        <taxon>Cnidaria</taxon>
        <taxon>Anthozoa</taxon>
        <taxon>Hexacorallia</taxon>
        <taxon>Actiniaria</taxon>
        <taxon>Aiptasiidae</taxon>
        <taxon>Exaiptasia</taxon>
    </lineage>
</organism>
<dbReference type="SUPFAM" id="SSF55486">
    <property type="entry name" value="Metalloproteases ('zincins'), catalytic domain"/>
    <property type="match status" value="1"/>
</dbReference>
<sequence length="179" mass="19761">KQPTAEHAERDWDDGLDILRSDDADCAVSKTIRSNDQNSTYYLELALTAEQAIADKYGNDTSDVLLIIANIAAKAYQEPSIGKNKIKLVVTRLIIIPNDQLNNSGQGLYDMSKAIGRWARRDNPVSDRDPKHYDVIALMRKTRGGGLASFNNICSRIVTSVFSDNGIGSWTTLAHEIGH</sequence>
<dbReference type="Gene3D" id="3.40.390.10">
    <property type="entry name" value="Collagenase (Catalytic Domain)"/>
    <property type="match status" value="1"/>
</dbReference>
<dbReference type="OrthoDB" id="5982714at2759"/>
<accession>A0A913XG09</accession>